<geneLocation type="plasmid" evidence="2">
    <name>ppz02</name>
</geneLocation>
<dbReference type="RefSeq" id="WP_101754791.1">
    <property type="nucleotide sequence ID" value="NZ_CP025432.1"/>
</dbReference>
<sequence>MAILIRGDEIDALVEKYCAMTGQSNKSEAVRRALAAQIEALAAKESLADRVTKIQRQAADGGFVAAKNSDKAFMDEMWGED</sequence>
<dbReference type="AlphaFoldDB" id="A0A2H5F5L5"/>
<keyword evidence="2" id="KW-1185">Reference proteome</keyword>
<dbReference type="KEGG" id="pzh:CX676_21255"/>
<gene>
    <name evidence="1" type="ORF">CX676_21255</name>
</gene>
<protein>
    <recommendedName>
        <fullName evidence="3">Histidinol dehydrogenase</fullName>
    </recommendedName>
</protein>
<dbReference type="OrthoDB" id="8301496at2"/>
<keyword evidence="1" id="KW-0614">Plasmid</keyword>
<evidence type="ECO:0000313" key="2">
    <source>
        <dbReference type="Proteomes" id="UP000234530"/>
    </source>
</evidence>
<name>A0A2H5F5L5_9RHOB</name>
<organism evidence="1 2">
    <name type="scientific">Paracoccus zhejiangensis</name>
    <dbReference type="NCBI Taxonomy" id="1077935"/>
    <lineage>
        <taxon>Bacteria</taxon>
        <taxon>Pseudomonadati</taxon>
        <taxon>Pseudomonadota</taxon>
        <taxon>Alphaproteobacteria</taxon>
        <taxon>Rhodobacterales</taxon>
        <taxon>Paracoccaceae</taxon>
        <taxon>Paracoccus</taxon>
    </lineage>
</organism>
<dbReference type="InterPro" id="IPR011660">
    <property type="entry name" value="VapB-like"/>
</dbReference>
<dbReference type="Proteomes" id="UP000234530">
    <property type="component" value="Plasmid pPZ02"/>
</dbReference>
<evidence type="ECO:0000313" key="1">
    <source>
        <dbReference type="EMBL" id="AUH66827.1"/>
    </source>
</evidence>
<reference evidence="1 2" key="1">
    <citation type="journal article" date="2013" name="Antonie Van Leeuwenhoek">
        <title>Paracoccus zhejiangensis sp. nov., isolated from activated sludge in wastewater-treatment system.</title>
        <authorList>
            <person name="Wu Z.G."/>
            <person name="Zhang D.F."/>
            <person name="Liu Y.L."/>
            <person name="Wang F."/>
            <person name="Jiang X."/>
            <person name="Li C."/>
            <person name="Li S.P."/>
            <person name="Hong Q."/>
            <person name="Li W.J."/>
        </authorList>
    </citation>
    <scope>NUCLEOTIDE SEQUENCE [LARGE SCALE GENOMIC DNA]</scope>
    <source>
        <strain evidence="1 2">J6</strain>
        <plasmid evidence="2">Plasmid ppz02</plasmid>
    </source>
</reference>
<dbReference type="Pfam" id="PF07704">
    <property type="entry name" value="PSK_trans_fac"/>
    <property type="match status" value="1"/>
</dbReference>
<evidence type="ECO:0008006" key="3">
    <source>
        <dbReference type="Google" id="ProtNLM"/>
    </source>
</evidence>
<accession>A0A2H5F5L5</accession>
<dbReference type="EMBL" id="CP025432">
    <property type="protein sequence ID" value="AUH66827.1"/>
    <property type="molecule type" value="Genomic_DNA"/>
</dbReference>
<proteinExistence type="predicted"/>